<keyword evidence="11" id="KW-1185">Reference proteome</keyword>
<dbReference type="InterPro" id="IPR000827">
    <property type="entry name" value="Chemokine_CC_CS"/>
</dbReference>
<keyword evidence="4 10" id="KW-0202">Cytokine</keyword>
<dbReference type="SUPFAM" id="SSF54117">
    <property type="entry name" value="Interleukin 8-like chemokines"/>
    <property type="match status" value="1"/>
</dbReference>
<comment type="function">
    <text evidence="9">Chemokine, which displays chemotactic activity for T lymphocytes, preferentially Th2 cells, but not monocytes or granulocytes. Therefore plays an important role in a wide range of inflammatory and immunological processes. Acts by binding to CCR4 at T-cell surface. Mediates GM-CSF/CSF2-driven pain and inflammation. In the brain, required to maintain the typical, highly branched morphology of hippocampal microglia under homeostatic conditions. May be important for the appropriate adaptation of microglial morphology and synaptic plasticity to acute lipopolysaccharide (LPS)-induced neuroinflammation. Plays a role in wound healing, mainly by inducing fibroblast migration into the wound.</text>
</comment>
<dbReference type="Proteomes" id="UP001732720">
    <property type="component" value="Chromosome 15"/>
</dbReference>
<comment type="subcellular location">
    <subcellularLocation>
        <location evidence="1 10">Secreted</location>
    </subcellularLocation>
</comment>
<dbReference type="InterPro" id="IPR039809">
    <property type="entry name" value="Chemokine_b/g/d"/>
</dbReference>
<keyword evidence="7" id="KW-1015">Disulfide bond</keyword>
<dbReference type="FunFam" id="2.40.50.40:FF:000012">
    <property type="entry name" value="C-C motif chemokine"/>
    <property type="match status" value="1"/>
</dbReference>
<dbReference type="Gene3D" id="2.40.50.40">
    <property type="match status" value="1"/>
</dbReference>
<dbReference type="PANTHER" id="PTHR12015:SF111">
    <property type="entry name" value="C-C MOTIF CHEMOKINE 17"/>
    <property type="match status" value="1"/>
</dbReference>
<evidence type="ECO:0000256" key="2">
    <source>
        <dbReference type="ARBA" id="ARBA00010868"/>
    </source>
</evidence>
<reference evidence="12" key="1">
    <citation type="submission" date="2025-08" db="UniProtKB">
        <authorList>
            <consortium name="RefSeq"/>
        </authorList>
    </citation>
    <scope>IDENTIFICATION</scope>
</reference>
<evidence type="ECO:0000256" key="6">
    <source>
        <dbReference type="ARBA" id="ARBA00022729"/>
    </source>
</evidence>
<name>A0A8B7UKZ0_CASCN</name>
<dbReference type="GeneID" id="109687022"/>
<evidence type="ECO:0000256" key="8">
    <source>
        <dbReference type="ARBA" id="ARBA00023198"/>
    </source>
</evidence>
<evidence type="ECO:0000256" key="1">
    <source>
        <dbReference type="ARBA" id="ARBA00004613"/>
    </source>
</evidence>
<dbReference type="CTD" id="6361"/>
<evidence type="ECO:0000256" key="10">
    <source>
        <dbReference type="RuleBase" id="RU361150"/>
    </source>
</evidence>
<dbReference type="PROSITE" id="PS00472">
    <property type="entry name" value="SMALL_CYTOKINES_CC"/>
    <property type="match status" value="1"/>
</dbReference>
<keyword evidence="5 10" id="KW-0964">Secreted</keyword>
<dbReference type="InterPro" id="IPR036048">
    <property type="entry name" value="Interleukin_8-like_sf"/>
</dbReference>
<dbReference type="GO" id="GO:0006955">
    <property type="term" value="P:immune response"/>
    <property type="evidence" value="ECO:0007669"/>
    <property type="project" value="InterPro"/>
</dbReference>
<evidence type="ECO:0000256" key="5">
    <source>
        <dbReference type="ARBA" id="ARBA00022525"/>
    </source>
</evidence>
<comment type="similarity">
    <text evidence="2 10">Belongs to the intercrine beta (chemokine CC) family.</text>
</comment>
<protein>
    <recommendedName>
        <fullName evidence="10">C-C motif chemokine</fullName>
    </recommendedName>
</protein>
<sequence length="133" mass="14976">MTAIEEAIPRWSNPCTRPVRGTRADTFSQAFDTMQPLRTLLLAILLLGASLQHSQAARAPNTGRECCRELFKGAIPVRRLATWYKTPPECSRNAIVFVTIQGKFICSDPKDKHVKKAMKYLETLKKSRATQQS</sequence>
<keyword evidence="8" id="KW-0395">Inflammatory response</keyword>
<gene>
    <name evidence="12" type="primary">Ccl17</name>
</gene>
<evidence type="ECO:0000313" key="12">
    <source>
        <dbReference type="RefSeq" id="XP_020020248.2"/>
    </source>
</evidence>
<dbReference type="PANTHER" id="PTHR12015">
    <property type="entry name" value="SMALL INDUCIBLE CYTOKINE A"/>
    <property type="match status" value="1"/>
</dbReference>
<dbReference type="SMART" id="SM00199">
    <property type="entry name" value="SCY"/>
    <property type="match status" value="1"/>
</dbReference>
<organism evidence="12">
    <name type="scientific">Castor canadensis</name>
    <name type="common">American beaver</name>
    <dbReference type="NCBI Taxonomy" id="51338"/>
    <lineage>
        <taxon>Eukaryota</taxon>
        <taxon>Metazoa</taxon>
        <taxon>Chordata</taxon>
        <taxon>Craniata</taxon>
        <taxon>Vertebrata</taxon>
        <taxon>Euteleostomi</taxon>
        <taxon>Mammalia</taxon>
        <taxon>Eutheria</taxon>
        <taxon>Euarchontoglires</taxon>
        <taxon>Glires</taxon>
        <taxon>Rodentia</taxon>
        <taxon>Castorimorpha</taxon>
        <taxon>Castoridae</taxon>
        <taxon>Castor</taxon>
    </lineage>
</organism>
<dbReference type="GO" id="GO:0005615">
    <property type="term" value="C:extracellular space"/>
    <property type="evidence" value="ECO:0007669"/>
    <property type="project" value="UniProtKB-KW"/>
</dbReference>
<dbReference type="CDD" id="cd00272">
    <property type="entry name" value="Chemokine_CC"/>
    <property type="match status" value="1"/>
</dbReference>
<evidence type="ECO:0000256" key="3">
    <source>
        <dbReference type="ARBA" id="ARBA00022500"/>
    </source>
</evidence>
<dbReference type="InterPro" id="IPR001811">
    <property type="entry name" value="Chemokine_IL8-like_dom"/>
</dbReference>
<dbReference type="Pfam" id="PF00048">
    <property type="entry name" value="IL8"/>
    <property type="match status" value="1"/>
</dbReference>
<accession>A0A8B7UKZ0</accession>
<dbReference type="GO" id="GO:0006954">
    <property type="term" value="P:inflammatory response"/>
    <property type="evidence" value="ECO:0007669"/>
    <property type="project" value="UniProtKB-KW"/>
</dbReference>
<keyword evidence="6 10" id="KW-0732">Signal</keyword>
<dbReference type="OrthoDB" id="9447832at2759"/>
<dbReference type="RefSeq" id="XP_020020248.2">
    <property type="nucleotide sequence ID" value="XM_020164659.2"/>
</dbReference>
<evidence type="ECO:0000256" key="4">
    <source>
        <dbReference type="ARBA" id="ARBA00022514"/>
    </source>
</evidence>
<keyword evidence="3 10" id="KW-0145">Chemotaxis</keyword>
<evidence type="ECO:0000256" key="9">
    <source>
        <dbReference type="ARBA" id="ARBA00046039"/>
    </source>
</evidence>
<evidence type="ECO:0000313" key="11">
    <source>
        <dbReference type="Proteomes" id="UP001732720"/>
    </source>
</evidence>
<proteinExistence type="inferred from homology"/>
<dbReference type="KEGG" id="ccan:109687022"/>
<evidence type="ECO:0000256" key="7">
    <source>
        <dbReference type="ARBA" id="ARBA00023157"/>
    </source>
</evidence>
<dbReference type="AlphaFoldDB" id="A0A8B7UKZ0"/>
<dbReference type="GO" id="GO:0008009">
    <property type="term" value="F:chemokine activity"/>
    <property type="evidence" value="ECO:0007669"/>
    <property type="project" value="InterPro"/>
</dbReference>